<accession>Q4MY82</accession>
<dbReference type="EMBL" id="AAGK01000009">
    <property type="protein sequence ID" value="EAN30427.1"/>
    <property type="molecule type" value="Genomic_DNA"/>
</dbReference>
<dbReference type="KEGG" id="tpv:TP05_0041"/>
<keyword evidence="3" id="KW-1185">Reference proteome</keyword>
<dbReference type="InParanoid" id="Q4MY82"/>
<keyword evidence="1" id="KW-0812">Transmembrane</keyword>
<keyword evidence="1" id="KW-0472">Membrane</keyword>
<feature type="transmembrane region" description="Helical" evidence="1">
    <location>
        <begin position="153"/>
        <end position="173"/>
    </location>
</feature>
<sequence length="174" mass="20859">MDLKIIRSYVEIHYKILFETYRVRHNTIYEILYKLYNFIIYIKNKINIRDYVPLSIQNKIDINDYVILGNIEYLEQESIVADLIYTIIKNYKLIYELVDTYIYYKSISAKKQVIVTLKFLIPILTNYINEKEKKPTIFIINSTYKMIRTIIRFILYGGRFGSLIGILLCVLQVI</sequence>
<reference evidence="2 3" key="1">
    <citation type="journal article" date="2005" name="Science">
        <title>Genome sequence of Theileria parva, a bovine pathogen that transforms lymphocytes.</title>
        <authorList>
            <person name="Gardner M.J."/>
            <person name="Bishop R."/>
            <person name="Shah T."/>
            <person name="de Villiers E.P."/>
            <person name="Carlton J.M."/>
            <person name="Hall N."/>
            <person name="Ren Q."/>
            <person name="Paulsen I.T."/>
            <person name="Pain A."/>
            <person name="Berriman M."/>
            <person name="Wilson R.J.M."/>
            <person name="Sato S."/>
            <person name="Ralph S.A."/>
            <person name="Mann D.J."/>
            <person name="Xiong Z."/>
            <person name="Shallom S.J."/>
            <person name="Weidman J."/>
            <person name="Jiang L."/>
            <person name="Lynn J."/>
            <person name="Weaver B."/>
            <person name="Shoaibi A."/>
            <person name="Domingo A.R."/>
            <person name="Wasawo D."/>
            <person name="Crabtree J."/>
            <person name="Wortman J.R."/>
            <person name="Haas B."/>
            <person name="Angiuoli S.V."/>
            <person name="Creasy T.H."/>
            <person name="Lu C."/>
            <person name="Suh B."/>
            <person name="Silva J.C."/>
            <person name="Utterback T.R."/>
            <person name="Feldblyum T.V."/>
            <person name="Pertea M."/>
            <person name="Allen J."/>
            <person name="Nierman W.C."/>
            <person name="Taracha E.L.N."/>
            <person name="Salzberg S.L."/>
            <person name="White O.R."/>
            <person name="Fitzhugh H.A."/>
            <person name="Morzaria S."/>
            <person name="Venter J.C."/>
            <person name="Fraser C.M."/>
            <person name="Nene V."/>
        </authorList>
    </citation>
    <scope>NUCLEOTIDE SEQUENCE [LARGE SCALE GENOMIC DNA]</scope>
    <source>
        <strain evidence="2 3">Muguga</strain>
    </source>
</reference>
<evidence type="ECO:0000313" key="2">
    <source>
        <dbReference type="EMBL" id="EAN30427.1"/>
    </source>
</evidence>
<dbReference type="Proteomes" id="UP000001949">
    <property type="component" value="Unassembled WGS sequence"/>
</dbReference>
<name>Q4MY82_THEPA</name>
<keyword evidence="1" id="KW-1133">Transmembrane helix</keyword>
<evidence type="ECO:0000256" key="1">
    <source>
        <dbReference type="SAM" id="Phobius"/>
    </source>
</evidence>
<organism evidence="2 3">
    <name type="scientific">Theileria parva</name>
    <name type="common">East coast fever infection agent</name>
    <dbReference type="NCBI Taxonomy" id="5875"/>
    <lineage>
        <taxon>Eukaryota</taxon>
        <taxon>Sar</taxon>
        <taxon>Alveolata</taxon>
        <taxon>Apicomplexa</taxon>
        <taxon>Aconoidasida</taxon>
        <taxon>Piroplasmida</taxon>
        <taxon>Theileriidae</taxon>
        <taxon>Theileria</taxon>
    </lineage>
</organism>
<gene>
    <name evidence="2" type="ordered locus">TP05_0041</name>
</gene>
<dbReference type="GeneID" id="3882262"/>
<dbReference type="VEuPathDB" id="PiroplasmaDB:TpMuguga_05g00032"/>
<proteinExistence type="predicted"/>
<evidence type="ECO:0000313" key="3">
    <source>
        <dbReference type="Proteomes" id="UP000001949"/>
    </source>
</evidence>
<comment type="caution">
    <text evidence="2">The sequence shown here is derived from an EMBL/GenBank/DDBJ whole genome shotgun (WGS) entry which is preliminary data.</text>
</comment>
<protein>
    <submittedName>
        <fullName evidence="2">Uncharacterized protein</fullName>
    </submittedName>
</protein>
<dbReference type="AlphaFoldDB" id="Q4MY82"/>